<keyword evidence="4" id="KW-1185">Reference proteome</keyword>
<organism evidence="3 4">
    <name type="scientific">Euphydryas editha</name>
    <name type="common">Edith's checkerspot</name>
    <dbReference type="NCBI Taxonomy" id="104508"/>
    <lineage>
        <taxon>Eukaryota</taxon>
        <taxon>Metazoa</taxon>
        <taxon>Ecdysozoa</taxon>
        <taxon>Arthropoda</taxon>
        <taxon>Hexapoda</taxon>
        <taxon>Insecta</taxon>
        <taxon>Pterygota</taxon>
        <taxon>Neoptera</taxon>
        <taxon>Endopterygota</taxon>
        <taxon>Lepidoptera</taxon>
        <taxon>Glossata</taxon>
        <taxon>Ditrysia</taxon>
        <taxon>Papilionoidea</taxon>
        <taxon>Nymphalidae</taxon>
        <taxon>Nymphalinae</taxon>
        <taxon>Euphydryas</taxon>
    </lineage>
</organism>
<dbReference type="GO" id="GO:0006644">
    <property type="term" value="P:phospholipid metabolic process"/>
    <property type="evidence" value="ECO:0007669"/>
    <property type="project" value="InterPro"/>
</dbReference>
<dbReference type="InterPro" id="IPR013607">
    <property type="entry name" value="Phospholipase_A2-like"/>
</dbReference>
<comment type="caution">
    <text evidence="3">The sequence shown here is derived from an EMBL/GenBank/DDBJ whole genome shotgun (WGS) entry which is preliminary data.</text>
</comment>
<dbReference type="GO" id="GO:0005198">
    <property type="term" value="F:structural molecule activity"/>
    <property type="evidence" value="ECO:0007669"/>
    <property type="project" value="InterPro"/>
</dbReference>
<dbReference type="Gene3D" id="1.20.90.10">
    <property type="entry name" value="Phospholipase A2 domain"/>
    <property type="match status" value="1"/>
</dbReference>
<dbReference type="Pfam" id="PF08398">
    <property type="entry name" value="Phospholip_A2_4"/>
    <property type="match status" value="1"/>
</dbReference>
<name>A0AAU9TLZ6_EUPED</name>
<feature type="domain" description="Phospholipase A2-like" evidence="2">
    <location>
        <begin position="12"/>
        <end position="52"/>
    </location>
</feature>
<evidence type="ECO:0000313" key="4">
    <source>
        <dbReference type="Proteomes" id="UP001153954"/>
    </source>
</evidence>
<dbReference type="EMBL" id="CAKOGL010000007">
    <property type="protein sequence ID" value="CAH2088624.1"/>
    <property type="molecule type" value="Genomic_DNA"/>
</dbReference>
<accession>A0AAU9TLZ6</accession>
<protein>
    <recommendedName>
        <fullName evidence="2">Phospholipase A2-like domain-containing protein</fullName>
    </recommendedName>
</protein>
<dbReference type="Proteomes" id="UP001153954">
    <property type="component" value="Unassembled WGS sequence"/>
</dbReference>
<evidence type="ECO:0000256" key="1">
    <source>
        <dbReference type="SAM" id="MobiDB-lite"/>
    </source>
</evidence>
<feature type="region of interest" description="Disordered" evidence="1">
    <location>
        <begin position="1"/>
        <end position="31"/>
    </location>
</feature>
<dbReference type="GO" id="GO:0004623">
    <property type="term" value="F:phospholipase A2 activity"/>
    <property type="evidence" value="ECO:0007669"/>
    <property type="project" value="InterPro"/>
</dbReference>
<dbReference type="GO" id="GO:0050482">
    <property type="term" value="P:arachidonate secretion"/>
    <property type="evidence" value="ECO:0007669"/>
    <property type="project" value="InterPro"/>
</dbReference>
<evidence type="ECO:0000259" key="2">
    <source>
        <dbReference type="Pfam" id="PF08398"/>
    </source>
</evidence>
<gene>
    <name evidence="3" type="ORF">EEDITHA_LOCUS4767</name>
</gene>
<sequence length="147" mass="16271">MSETTEGESTSGYTLPGYKYLGPGNPLDLGEPSNELDRIAQEHDNAYAAAEQNYLAQINEAETKEEEKRIDKEVVQAIKEADEKFLSQVFCLTTRGIGRGRRRLGFMDSSLSSRDSVEDRDLPPPGHGSPPPRYSPPRTPPNTLSTM</sequence>
<dbReference type="InterPro" id="IPR036444">
    <property type="entry name" value="PLipase_A2_dom_sf"/>
</dbReference>
<proteinExistence type="predicted"/>
<reference evidence="3" key="1">
    <citation type="submission" date="2022-03" db="EMBL/GenBank/DDBJ databases">
        <authorList>
            <person name="Tunstrom K."/>
        </authorList>
    </citation>
    <scope>NUCLEOTIDE SEQUENCE</scope>
</reference>
<dbReference type="AlphaFoldDB" id="A0AAU9TLZ6"/>
<feature type="region of interest" description="Disordered" evidence="1">
    <location>
        <begin position="102"/>
        <end position="147"/>
    </location>
</feature>
<evidence type="ECO:0000313" key="3">
    <source>
        <dbReference type="EMBL" id="CAH2088624.1"/>
    </source>
</evidence>
<feature type="compositionally biased region" description="Pro residues" evidence="1">
    <location>
        <begin position="123"/>
        <end position="140"/>
    </location>
</feature>
<feature type="compositionally biased region" description="Low complexity" evidence="1">
    <location>
        <begin position="1"/>
        <end position="12"/>
    </location>
</feature>